<evidence type="ECO:0000256" key="6">
    <source>
        <dbReference type="ARBA" id="ARBA00024867"/>
    </source>
</evidence>
<name>A0A1Q8QZY7_9FIRM</name>
<dbReference type="PROSITE" id="PS50110">
    <property type="entry name" value="RESPONSE_REGULATORY"/>
    <property type="match status" value="1"/>
</dbReference>
<dbReference type="InterPro" id="IPR001789">
    <property type="entry name" value="Sig_transdc_resp-reg_receiver"/>
</dbReference>
<keyword evidence="2 7" id="KW-0597">Phosphoprotein</keyword>
<accession>A0A1Q8QZY7</accession>
<feature type="domain" description="HTH luxR-type" evidence="8">
    <location>
        <begin position="150"/>
        <end position="215"/>
    </location>
</feature>
<dbReference type="PROSITE" id="PS50043">
    <property type="entry name" value="HTH_LUXR_2"/>
    <property type="match status" value="1"/>
</dbReference>
<dbReference type="Pfam" id="PF00072">
    <property type="entry name" value="Response_reg"/>
    <property type="match status" value="1"/>
</dbReference>
<reference evidence="10 11" key="1">
    <citation type="submission" date="2016-09" db="EMBL/GenBank/DDBJ databases">
        <title>Complete genome of Desulfosporosinus sp. OL.</title>
        <authorList>
            <person name="Mardanov A."/>
            <person name="Beletsky A."/>
            <person name="Panova A."/>
            <person name="Karnachuk O."/>
            <person name="Ravin N."/>
        </authorList>
    </citation>
    <scope>NUCLEOTIDE SEQUENCE [LARGE SCALE GENOMIC DNA]</scope>
    <source>
        <strain evidence="10 11">OL</strain>
    </source>
</reference>
<keyword evidence="11" id="KW-1185">Reference proteome</keyword>
<feature type="modified residue" description="4-aspartylphosphate" evidence="7">
    <location>
        <position position="58"/>
    </location>
</feature>
<dbReference type="OrthoDB" id="9779069at2"/>
<dbReference type="CDD" id="cd06170">
    <property type="entry name" value="LuxR_C_like"/>
    <property type="match status" value="1"/>
</dbReference>
<evidence type="ECO:0000313" key="10">
    <source>
        <dbReference type="EMBL" id="OLN32932.1"/>
    </source>
</evidence>
<keyword evidence="3" id="KW-0805">Transcription regulation</keyword>
<gene>
    <name evidence="10" type="ORF">DSOL_1043</name>
</gene>
<comment type="caution">
    <text evidence="10">The sequence shown here is derived from an EMBL/GenBank/DDBJ whole genome shotgun (WGS) entry which is preliminary data.</text>
</comment>
<proteinExistence type="predicted"/>
<dbReference type="SUPFAM" id="SSF46894">
    <property type="entry name" value="C-terminal effector domain of the bipartite response regulators"/>
    <property type="match status" value="1"/>
</dbReference>
<dbReference type="InterPro" id="IPR039420">
    <property type="entry name" value="WalR-like"/>
</dbReference>
<dbReference type="PRINTS" id="PR00038">
    <property type="entry name" value="HTHLUXR"/>
</dbReference>
<dbReference type="AlphaFoldDB" id="A0A1Q8QZY7"/>
<sequence length="219" mass="24660">MSDKKLRILLGDDHAVLRAGLRVLLNLEEDIEVVGEAADGEEVVEMVEKILPDLVLLDLTMPKLSGLECIERILEKHPTTKILVLTMHDDEEYMKAVIRAGGKGYVLKKAADVELLSAIRMVSRGELYVYPPMAAAMLYQMVGPQTPGIKEKKEKGLSEREREVLKYLALGHTNHDIAELLHISVKTVETYKTRVMEKLDLRKRAELVRYAMENGIING</sequence>
<evidence type="ECO:0000256" key="1">
    <source>
        <dbReference type="ARBA" id="ARBA00018672"/>
    </source>
</evidence>
<dbReference type="InterPro" id="IPR011006">
    <property type="entry name" value="CheY-like_superfamily"/>
</dbReference>
<dbReference type="CDD" id="cd17535">
    <property type="entry name" value="REC_NarL-like"/>
    <property type="match status" value="1"/>
</dbReference>
<evidence type="ECO:0000259" key="8">
    <source>
        <dbReference type="PROSITE" id="PS50043"/>
    </source>
</evidence>
<dbReference type="PANTHER" id="PTHR43214:SF43">
    <property type="entry name" value="TWO-COMPONENT RESPONSE REGULATOR"/>
    <property type="match status" value="1"/>
</dbReference>
<comment type="function">
    <text evidence="6">May play the central regulatory role in sporulation. It may be an element of the effector pathway responsible for the activation of sporulation genes in response to nutritional stress. Spo0A may act in concert with spo0H (a sigma factor) to control the expression of some genes that are critical to the sporulation process.</text>
</comment>
<feature type="domain" description="Response regulatory" evidence="9">
    <location>
        <begin position="7"/>
        <end position="123"/>
    </location>
</feature>
<protein>
    <recommendedName>
        <fullName evidence="1">Stage 0 sporulation protein A homolog</fullName>
    </recommendedName>
</protein>
<dbReference type="GO" id="GO:0006355">
    <property type="term" value="P:regulation of DNA-templated transcription"/>
    <property type="evidence" value="ECO:0007669"/>
    <property type="project" value="InterPro"/>
</dbReference>
<evidence type="ECO:0000256" key="7">
    <source>
        <dbReference type="PROSITE-ProRule" id="PRU00169"/>
    </source>
</evidence>
<dbReference type="STRING" id="1888891.DSOL_1043"/>
<evidence type="ECO:0000256" key="5">
    <source>
        <dbReference type="ARBA" id="ARBA00023163"/>
    </source>
</evidence>
<dbReference type="Pfam" id="PF00196">
    <property type="entry name" value="GerE"/>
    <property type="match status" value="1"/>
</dbReference>
<dbReference type="Proteomes" id="UP000186102">
    <property type="component" value="Unassembled WGS sequence"/>
</dbReference>
<dbReference type="Gene3D" id="3.40.50.2300">
    <property type="match status" value="1"/>
</dbReference>
<evidence type="ECO:0000256" key="3">
    <source>
        <dbReference type="ARBA" id="ARBA00023015"/>
    </source>
</evidence>
<dbReference type="EMBL" id="MLBF01000005">
    <property type="protein sequence ID" value="OLN32932.1"/>
    <property type="molecule type" value="Genomic_DNA"/>
</dbReference>
<dbReference type="RefSeq" id="WP_075363812.1">
    <property type="nucleotide sequence ID" value="NZ_MLBF01000005.1"/>
</dbReference>
<keyword evidence="4" id="KW-0238">DNA-binding</keyword>
<dbReference type="GO" id="GO:0000160">
    <property type="term" value="P:phosphorelay signal transduction system"/>
    <property type="evidence" value="ECO:0007669"/>
    <property type="project" value="InterPro"/>
</dbReference>
<dbReference type="SMART" id="SM00421">
    <property type="entry name" value="HTH_LUXR"/>
    <property type="match status" value="1"/>
</dbReference>
<evidence type="ECO:0000256" key="4">
    <source>
        <dbReference type="ARBA" id="ARBA00023125"/>
    </source>
</evidence>
<keyword evidence="5" id="KW-0804">Transcription</keyword>
<dbReference type="PROSITE" id="PS00622">
    <property type="entry name" value="HTH_LUXR_1"/>
    <property type="match status" value="1"/>
</dbReference>
<evidence type="ECO:0000256" key="2">
    <source>
        <dbReference type="ARBA" id="ARBA00022553"/>
    </source>
</evidence>
<dbReference type="InterPro" id="IPR016032">
    <property type="entry name" value="Sig_transdc_resp-reg_C-effctor"/>
</dbReference>
<dbReference type="PANTHER" id="PTHR43214">
    <property type="entry name" value="TWO-COMPONENT RESPONSE REGULATOR"/>
    <property type="match status" value="1"/>
</dbReference>
<dbReference type="GO" id="GO:0003677">
    <property type="term" value="F:DNA binding"/>
    <property type="evidence" value="ECO:0007669"/>
    <property type="project" value="UniProtKB-KW"/>
</dbReference>
<dbReference type="SMART" id="SM00448">
    <property type="entry name" value="REC"/>
    <property type="match status" value="1"/>
</dbReference>
<organism evidence="10 11">
    <name type="scientific">Desulfosporosinus metallidurans</name>
    <dbReference type="NCBI Taxonomy" id="1888891"/>
    <lineage>
        <taxon>Bacteria</taxon>
        <taxon>Bacillati</taxon>
        <taxon>Bacillota</taxon>
        <taxon>Clostridia</taxon>
        <taxon>Eubacteriales</taxon>
        <taxon>Desulfitobacteriaceae</taxon>
        <taxon>Desulfosporosinus</taxon>
    </lineage>
</organism>
<dbReference type="SUPFAM" id="SSF52172">
    <property type="entry name" value="CheY-like"/>
    <property type="match status" value="1"/>
</dbReference>
<evidence type="ECO:0000259" key="9">
    <source>
        <dbReference type="PROSITE" id="PS50110"/>
    </source>
</evidence>
<dbReference type="InterPro" id="IPR058245">
    <property type="entry name" value="NreC/VraR/RcsB-like_REC"/>
</dbReference>
<evidence type="ECO:0000313" key="11">
    <source>
        <dbReference type="Proteomes" id="UP000186102"/>
    </source>
</evidence>
<dbReference type="InterPro" id="IPR000792">
    <property type="entry name" value="Tscrpt_reg_LuxR_C"/>
</dbReference>